<dbReference type="eggNOG" id="ENOG502SQXM">
    <property type="taxonomic scope" value="Eukaryota"/>
</dbReference>
<dbReference type="OMA" id="MEDNEGW"/>
<dbReference type="RefSeq" id="XP_002291180.1">
    <property type="nucleotide sequence ID" value="XM_002291144.1"/>
</dbReference>
<feature type="compositionally biased region" description="Low complexity" evidence="2">
    <location>
        <begin position="289"/>
        <end position="312"/>
    </location>
</feature>
<dbReference type="Proteomes" id="UP000001449">
    <property type="component" value="Chromosome 6"/>
</dbReference>
<evidence type="ECO:0000256" key="1">
    <source>
        <dbReference type="SAM" id="Coils"/>
    </source>
</evidence>
<dbReference type="EMBL" id="CM000643">
    <property type="protein sequence ID" value="EED91287.1"/>
    <property type="molecule type" value="Genomic_DNA"/>
</dbReference>
<name>B8C491_THAPS</name>
<evidence type="ECO:0000313" key="4">
    <source>
        <dbReference type="Proteomes" id="UP000001449"/>
    </source>
</evidence>
<protein>
    <submittedName>
        <fullName evidence="3">Uncharacterized protein</fullName>
    </submittedName>
</protein>
<keyword evidence="4" id="KW-1185">Reference proteome</keyword>
<feature type="coiled-coil region" evidence="1">
    <location>
        <begin position="191"/>
        <end position="221"/>
    </location>
</feature>
<dbReference type="InParanoid" id="B8C491"/>
<dbReference type="PaxDb" id="35128-Thaps23230"/>
<gene>
    <name evidence="3" type="ORF">THAPSDRAFT_23230</name>
</gene>
<sequence>MSLWDSVVASATKAATQAGESAQVAASKGIGKAKLNADLLLIDRDIDARQRSFGVEMYTHLEKITSTQEFYVGDDRLINVIRPTLIKAQREVAAYEKKRDSMRGKVNLAEVNRSSTGSILMAETIGQKLYNAASFVSAGAKEAAFKTELAMLERQILGFKEDFGVELYPVFQSMEDNEGWLPTDRKVRSLYDNAREDIAKMEQAKAEKREQIKQMDGVEGSGLTPPVVPVTSAPFVVATPVEPSNNAQMPWASAAPVATKESAAPSAFGTSYGSSQPANNCAFGSDSFSSIGQSQPIQHQQQQQYSNNQSSSFGFMSETTQPAAAMPQGGMNGYPNTFQQQSAPAANTASVFDPFDGLSSTPAFSTTSTSSFGASYNNTAPAQPANSNTFDPFSGSTQNGSGSQLNSADMNLFKY</sequence>
<feature type="compositionally biased region" description="Polar residues" evidence="2">
    <location>
        <begin position="376"/>
        <end position="409"/>
    </location>
</feature>
<evidence type="ECO:0000256" key="2">
    <source>
        <dbReference type="SAM" id="MobiDB-lite"/>
    </source>
</evidence>
<accession>B8C491</accession>
<reference evidence="3 4" key="2">
    <citation type="journal article" date="2008" name="Nature">
        <title>The Phaeodactylum genome reveals the evolutionary history of diatom genomes.</title>
        <authorList>
            <person name="Bowler C."/>
            <person name="Allen A.E."/>
            <person name="Badger J.H."/>
            <person name="Grimwood J."/>
            <person name="Jabbari K."/>
            <person name="Kuo A."/>
            <person name="Maheswari U."/>
            <person name="Martens C."/>
            <person name="Maumus F."/>
            <person name="Otillar R.P."/>
            <person name="Rayko E."/>
            <person name="Salamov A."/>
            <person name="Vandepoele K."/>
            <person name="Beszteri B."/>
            <person name="Gruber A."/>
            <person name="Heijde M."/>
            <person name="Katinka M."/>
            <person name="Mock T."/>
            <person name="Valentin K."/>
            <person name="Verret F."/>
            <person name="Berges J.A."/>
            <person name="Brownlee C."/>
            <person name="Cadoret J.P."/>
            <person name="Chiovitti A."/>
            <person name="Choi C.J."/>
            <person name="Coesel S."/>
            <person name="De Martino A."/>
            <person name="Detter J.C."/>
            <person name="Durkin C."/>
            <person name="Falciatore A."/>
            <person name="Fournet J."/>
            <person name="Haruta M."/>
            <person name="Huysman M.J."/>
            <person name="Jenkins B.D."/>
            <person name="Jiroutova K."/>
            <person name="Jorgensen R.E."/>
            <person name="Joubert Y."/>
            <person name="Kaplan A."/>
            <person name="Kroger N."/>
            <person name="Kroth P.G."/>
            <person name="La Roche J."/>
            <person name="Lindquist E."/>
            <person name="Lommer M."/>
            <person name="Martin-Jezequel V."/>
            <person name="Lopez P.J."/>
            <person name="Lucas S."/>
            <person name="Mangogna M."/>
            <person name="McGinnis K."/>
            <person name="Medlin L.K."/>
            <person name="Montsant A."/>
            <person name="Oudot-Le Secq M.P."/>
            <person name="Napoli C."/>
            <person name="Obornik M."/>
            <person name="Parker M.S."/>
            <person name="Petit J.L."/>
            <person name="Porcel B.M."/>
            <person name="Poulsen N."/>
            <person name="Robison M."/>
            <person name="Rychlewski L."/>
            <person name="Rynearson T.A."/>
            <person name="Schmutz J."/>
            <person name="Shapiro H."/>
            <person name="Siaut M."/>
            <person name="Stanley M."/>
            <person name="Sussman M.R."/>
            <person name="Taylor A.R."/>
            <person name="Vardi A."/>
            <person name="von Dassow P."/>
            <person name="Vyverman W."/>
            <person name="Willis A."/>
            <person name="Wyrwicz L.S."/>
            <person name="Rokhsar D.S."/>
            <person name="Weissenbach J."/>
            <person name="Armbrust E.V."/>
            <person name="Green B.R."/>
            <person name="Van de Peer Y."/>
            <person name="Grigoriev I.V."/>
        </authorList>
    </citation>
    <scope>NUCLEOTIDE SEQUENCE [LARGE SCALE GENOMIC DNA]</scope>
    <source>
        <strain evidence="3 4">CCMP1335</strain>
    </source>
</reference>
<keyword evidence="1" id="KW-0175">Coiled coil</keyword>
<dbReference type="KEGG" id="tps:THAPSDRAFT_23230"/>
<proteinExistence type="predicted"/>
<dbReference type="AlphaFoldDB" id="B8C491"/>
<feature type="region of interest" description="Disordered" evidence="2">
    <location>
        <begin position="284"/>
        <end position="315"/>
    </location>
</feature>
<dbReference type="GeneID" id="7442751"/>
<evidence type="ECO:0000313" key="3">
    <source>
        <dbReference type="EMBL" id="EED91287.1"/>
    </source>
</evidence>
<feature type="region of interest" description="Disordered" evidence="2">
    <location>
        <begin position="375"/>
        <end position="415"/>
    </location>
</feature>
<organism evidence="3 4">
    <name type="scientific">Thalassiosira pseudonana</name>
    <name type="common">Marine diatom</name>
    <name type="synonym">Cyclotella nana</name>
    <dbReference type="NCBI Taxonomy" id="35128"/>
    <lineage>
        <taxon>Eukaryota</taxon>
        <taxon>Sar</taxon>
        <taxon>Stramenopiles</taxon>
        <taxon>Ochrophyta</taxon>
        <taxon>Bacillariophyta</taxon>
        <taxon>Coscinodiscophyceae</taxon>
        <taxon>Thalassiosirophycidae</taxon>
        <taxon>Thalassiosirales</taxon>
        <taxon>Thalassiosiraceae</taxon>
        <taxon>Thalassiosira</taxon>
    </lineage>
</organism>
<feature type="region of interest" description="Disordered" evidence="2">
    <location>
        <begin position="323"/>
        <end position="342"/>
    </location>
</feature>
<reference evidence="3 4" key="1">
    <citation type="journal article" date="2004" name="Science">
        <title>The genome of the diatom Thalassiosira pseudonana: ecology, evolution, and metabolism.</title>
        <authorList>
            <person name="Armbrust E.V."/>
            <person name="Berges J.A."/>
            <person name="Bowler C."/>
            <person name="Green B.R."/>
            <person name="Martinez D."/>
            <person name="Putnam N.H."/>
            <person name="Zhou S."/>
            <person name="Allen A.E."/>
            <person name="Apt K.E."/>
            <person name="Bechner M."/>
            <person name="Brzezinski M.A."/>
            <person name="Chaal B.K."/>
            <person name="Chiovitti A."/>
            <person name="Davis A.K."/>
            <person name="Demarest M.S."/>
            <person name="Detter J.C."/>
            <person name="Glavina T."/>
            <person name="Goodstein D."/>
            <person name="Hadi M.Z."/>
            <person name="Hellsten U."/>
            <person name="Hildebrand M."/>
            <person name="Jenkins B.D."/>
            <person name="Jurka J."/>
            <person name="Kapitonov V.V."/>
            <person name="Kroger N."/>
            <person name="Lau W.W."/>
            <person name="Lane T.W."/>
            <person name="Larimer F.W."/>
            <person name="Lippmeier J.C."/>
            <person name="Lucas S."/>
            <person name="Medina M."/>
            <person name="Montsant A."/>
            <person name="Obornik M."/>
            <person name="Parker M.S."/>
            <person name="Palenik B."/>
            <person name="Pazour G.J."/>
            <person name="Richardson P.M."/>
            <person name="Rynearson T.A."/>
            <person name="Saito M.A."/>
            <person name="Schwartz D.C."/>
            <person name="Thamatrakoln K."/>
            <person name="Valentin K."/>
            <person name="Vardi A."/>
            <person name="Wilkerson F.P."/>
            <person name="Rokhsar D.S."/>
        </authorList>
    </citation>
    <scope>NUCLEOTIDE SEQUENCE [LARGE SCALE GENOMIC DNA]</scope>
    <source>
        <strain evidence="3 4">CCMP1335</strain>
    </source>
</reference>
<dbReference type="HOGENOM" id="CLU_663081_0_0_1"/>